<dbReference type="GO" id="GO:0042171">
    <property type="term" value="F:lysophosphatidic acid acyltransferase activity"/>
    <property type="evidence" value="ECO:0007669"/>
    <property type="project" value="TreeGrafter"/>
</dbReference>
<dbReference type="InterPro" id="IPR029058">
    <property type="entry name" value="AB_hydrolase_fold"/>
</dbReference>
<dbReference type="Proteomes" id="UP000031516">
    <property type="component" value="Unassembled WGS sequence"/>
</dbReference>
<dbReference type="SUPFAM" id="SSF53474">
    <property type="entry name" value="alpha/beta-Hydrolases"/>
    <property type="match status" value="1"/>
</dbReference>
<dbReference type="PANTHER" id="PTHR42886:SF23">
    <property type="entry name" value="1-ACYLGLYCEROL-3-PHOSPHATE O-ACYLTRANSFERASE ICT1-RELATED"/>
    <property type="match status" value="1"/>
</dbReference>
<evidence type="ECO:0000313" key="3">
    <source>
        <dbReference type="Proteomes" id="UP000031516"/>
    </source>
</evidence>
<dbReference type="EMBL" id="CCBQ010000047">
    <property type="protein sequence ID" value="CDO96268.1"/>
    <property type="molecule type" value="Genomic_DNA"/>
</dbReference>
<dbReference type="Pfam" id="PF00561">
    <property type="entry name" value="Abhydrolase_1"/>
    <property type="match status" value="1"/>
</dbReference>
<dbReference type="AlphaFoldDB" id="A0A0A8LD87"/>
<dbReference type="Gene3D" id="3.40.50.1820">
    <property type="entry name" value="alpha/beta hydrolase"/>
    <property type="match status" value="1"/>
</dbReference>
<protein>
    <submittedName>
        <fullName evidence="2">WGS project CCBQ000000000 data, contig 00058</fullName>
    </submittedName>
</protein>
<keyword evidence="3" id="KW-1185">Reference proteome</keyword>
<name>A0A0A8LD87_9SACH</name>
<reference evidence="2 3" key="1">
    <citation type="submission" date="2014-03" db="EMBL/GenBank/DDBJ databases">
        <title>The genome of Kluyveromyces dobzhanskii.</title>
        <authorList>
            <person name="Nystedt B."/>
            <person name="Astrom S."/>
        </authorList>
    </citation>
    <scope>NUCLEOTIDE SEQUENCE [LARGE SCALE GENOMIC DNA]</scope>
    <source>
        <strain evidence="2 3">CBS 2104</strain>
    </source>
</reference>
<dbReference type="GO" id="GO:0035965">
    <property type="term" value="P:cardiolipin acyl-chain remodeling"/>
    <property type="evidence" value="ECO:0007669"/>
    <property type="project" value="TreeGrafter"/>
</dbReference>
<proteinExistence type="predicted"/>
<dbReference type="InterPro" id="IPR000073">
    <property type="entry name" value="AB_hydrolase_1"/>
</dbReference>
<sequence length="394" mass="45400">MSQPQELALKRSSWKQWWDSYNYDSRGSLRRLQQNLMDQLHFDDGISVENSMSSGEINQWHISNPAATKVKIPTLMIHGYAASSMTYFRNFEQLSRSVNDVFAIDLPGNGLSKELPLSADALEKPNRVEFNEVVSGKSFRLKQPVDEEKYKKHLEHYEDYYVDALEKWRLENKLSKINLVGHSYGGYLSFKYSIKYPDNVNRLCLVSPVGVERSIYSIRNHLQADKVYETQIEDPSKPSYSNQRNIPKFLLQYQNKALRWLGPLGAKACWGYVNNSYRRVPSVAYREYVFQLVFGKGIMTDTSIRIFNQLFSSGLLAYDPLMDSLDSLKVSKLMMVYGEHDWMNKVAGKMAIDELNSIRKSTDGVFDIVPDAGHNLILDNPAYFNSKLVEFLKD</sequence>
<evidence type="ECO:0000313" key="2">
    <source>
        <dbReference type="EMBL" id="CDO96268.1"/>
    </source>
</evidence>
<dbReference type="PANTHER" id="PTHR42886">
    <property type="entry name" value="RE40534P-RELATED"/>
    <property type="match status" value="1"/>
</dbReference>
<organism evidence="2 3">
    <name type="scientific">Kluyveromyces dobzhanskii CBS 2104</name>
    <dbReference type="NCBI Taxonomy" id="1427455"/>
    <lineage>
        <taxon>Eukaryota</taxon>
        <taxon>Fungi</taxon>
        <taxon>Dikarya</taxon>
        <taxon>Ascomycota</taxon>
        <taxon>Saccharomycotina</taxon>
        <taxon>Saccharomycetes</taxon>
        <taxon>Saccharomycetales</taxon>
        <taxon>Saccharomycetaceae</taxon>
        <taxon>Kluyveromyces</taxon>
    </lineage>
</organism>
<dbReference type="GO" id="GO:0005743">
    <property type="term" value="C:mitochondrial inner membrane"/>
    <property type="evidence" value="ECO:0007669"/>
    <property type="project" value="TreeGrafter"/>
</dbReference>
<dbReference type="GO" id="GO:0055088">
    <property type="term" value="P:lipid homeostasis"/>
    <property type="evidence" value="ECO:0007669"/>
    <property type="project" value="TreeGrafter"/>
</dbReference>
<comment type="caution">
    <text evidence="2">The sequence shown here is derived from an EMBL/GenBank/DDBJ whole genome shotgun (WGS) entry which is preliminary data.</text>
</comment>
<dbReference type="OrthoDB" id="7457040at2759"/>
<feature type="domain" description="AB hydrolase-1" evidence="1">
    <location>
        <begin position="75"/>
        <end position="381"/>
    </location>
</feature>
<accession>A0A0A8LD87</accession>
<evidence type="ECO:0000259" key="1">
    <source>
        <dbReference type="Pfam" id="PF00561"/>
    </source>
</evidence>
<dbReference type="GO" id="GO:0006654">
    <property type="term" value="P:phosphatidic acid biosynthetic process"/>
    <property type="evidence" value="ECO:0007669"/>
    <property type="project" value="TreeGrafter"/>
</dbReference>
<dbReference type="GO" id="GO:0004623">
    <property type="term" value="F:phospholipase A2 activity"/>
    <property type="evidence" value="ECO:0007669"/>
    <property type="project" value="TreeGrafter"/>
</dbReference>
<gene>
    <name evidence="2" type="ORF">KLDO_g4477</name>
</gene>